<accession>C5DXF9</accession>
<dbReference type="RefSeq" id="XP_002497403.1">
    <property type="nucleotide sequence ID" value="XM_002497358.1"/>
</dbReference>
<feature type="compositionally biased region" description="Acidic residues" evidence="1">
    <location>
        <begin position="31"/>
        <end position="44"/>
    </location>
</feature>
<dbReference type="Proteomes" id="UP000008536">
    <property type="component" value="Chromosome F"/>
</dbReference>
<feature type="compositionally biased region" description="Basic and acidic residues" evidence="1">
    <location>
        <begin position="71"/>
        <end position="84"/>
    </location>
</feature>
<feature type="region of interest" description="Disordered" evidence="1">
    <location>
        <begin position="71"/>
        <end position="113"/>
    </location>
</feature>
<reference evidence="2 3" key="1">
    <citation type="journal article" date="2009" name="Genome Res.">
        <title>Comparative genomics of protoploid Saccharomycetaceae.</title>
        <authorList>
            <consortium name="The Genolevures Consortium"/>
            <person name="Souciet J.-L."/>
            <person name="Dujon B."/>
            <person name="Gaillardin C."/>
            <person name="Johnston M."/>
            <person name="Baret P.V."/>
            <person name="Cliften P."/>
            <person name="Sherman D.J."/>
            <person name="Weissenbach J."/>
            <person name="Westhof E."/>
            <person name="Wincker P."/>
            <person name="Jubin C."/>
            <person name="Poulain J."/>
            <person name="Barbe V."/>
            <person name="Segurens B."/>
            <person name="Artiguenave F."/>
            <person name="Anthouard V."/>
            <person name="Vacherie B."/>
            <person name="Val M.-E."/>
            <person name="Fulton R.S."/>
            <person name="Minx P."/>
            <person name="Wilson R."/>
            <person name="Durrens P."/>
            <person name="Jean G."/>
            <person name="Marck C."/>
            <person name="Martin T."/>
            <person name="Nikolski M."/>
            <person name="Rolland T."/>
            <person name="Seret M.-L."/>
            <person name="Casaregola S."/>
            <person name="Despons L."/>
            <person name="Fairhead C."/>
            <person name="Fischer G."/>
            <person name="Lafontaine I."/>
            <person name="Leh V."/>
            <person name="Lemaire M."/>
            <person name="de Montigny J."/>
            <person name="Neuveglise C."/>
            <person name="Thierry A."/>
            <person name="Blanc-Lenfle I."/>
            <person name="Bleykasten C."/>
            <person name="Diffels J."/>
            <person name="Fritsch E."/>
            <person name="Frangeul L."/>
            <person name="Goeffon A."/>
            <person name="Jauniaux N."/>
            <person name="Kachouri-Lafond R."/>
            <person name="Payen C."/>
            <person name="Potier S."/>
            <person name="Pribylova L."/>
            <person name="Ozanne C."/>
            <person name="Richard G.-F."/>
            <person name="Sacerdot C."/>
            <person name="Straub M.-L."/>
            <person name="Talla E."/>
        </authorList>
    </citation>
    <scope>NUCLEOTIDE SEQUENCE [LARGE SCALE GENOMIC DNA]</scope>
    <source>
        <strain evidence="2 3">ATCC 2623 / CBS 732 / BCRC 21506 / NBRC 1130 / NCYC 568 / NRRL Y-229</strain>
    </source>
</reference>
<evidence type="ECO:0000313" key="2">
    <source>
        <dbReference type="EMBL" id="CAR28470.1"/>
    </source>
</evidence>
<keyword evidence="3" id="KW-1185">Reference proteome</keyword>
<sequence>MPDVWQDQNSQDETLQETGSDYFDALSGEESGLENESSDWSDDESLIDLQSCSIAGSDPKVMPILIHSHVKEEEERQETKEGHVHVQIQTPTRNFSGCRRKIPRTPIPGHTDPLTEKLQLNLQSAFEELEIERRERLGQKCPLQLGNSSLLKKRETRSMAI</sequence>
<organism evidence="2 3">
    <name type="scientific">Zygosaccharomyces rouxii (strain ATCC 2623 / CBS 732 / NBRC 1130 / NCYC 568 / NRRL Y-229)</name>
    <dbReference type="NCBI Taxonomy" id="559307"/>
    <lineage>
        <taxon>Eukaryota</taxon>
        <taxon>Fungi</taxon>
        <taxon>Dikarya</taxon>
        <taxon>Ascomycota</taxon>
        <taxon>Saccharomycotina</taxon>
        <taxon>Saccharomycetes</taxon>
        <taxon>Saccharomycetales</taxon>
        <taxon>Saccharomycetaceae</taxon>
        <taxon>Zygosaccharomyces</taxon>
    </lineage>
</organism>
<dbReference type="AlphaFoldDB" id="C5DXF9"/>
<proteinExistence type="predicted"/>
<name>C5DXF9_ZYGRC</name>
<feature type="region of interest" description="Disordered" evidence="1">
    <location>
        <begin position="23"/>
        <end position="44"/>
    </location>
</feature>
<dbReference type="KEGG" id="zro:ZYRO0F04730g"/>
<gene>
    <name evidence="2" type="ordered locus">ZYRO0F04730g</name>
</gene>
<protein>
    <submittedName>
        <fullName evidence="2">ZYRO0F04730p</fullName>
    </submittedName>
</protein>
<evidence type="ECO:0000256" key="1">
    <source>
        <dbReference type="SAM" id="MobiDB-lite"/>
    </source>
</evidence>
<dbReference type="EMBL" id="CU928178">
    <property type="protein sequence ID" value="CAR28470.1"/>
    <property type="molecule type" value="Genomic_DNA"/>
</dbReference>
<evidence type="ECO:0000313" key="3">
    <source>
        <dbReference type="Proteomes" id="UP000008536"/>
    </source>
</evidence>
<dbReference type="InParanoid" id="C5DXF9"/>
<dbReference type="HOGENOM" id="CLU_1732925_0_0_1"/>
<dbReference type="GeneID" id="8205162"/>